<feature type="region of interest" description="Disordered" evidence="1">
    <location>
        <begin position="333"/>
        <end position="369"/>
    </location>
</feature>
<feature type="region of interest" description="Disordered" evidence="1">
    <location>
        <begin position="27"/>
        <end position="80"/>
    </location>
</feature>
<dbReference type="EMBL" id="WTPX01000255">
    <property type="protein sequence ID" value="NNJ27998.1"/>
    <property type="molecule type" value="Genomic_DNA"/>
</dbReference>
<name>A0ABX1VMU2_9PLAN</name>
<keyword evidence="3" id="KW-1185">Reference proteome</keyword>
<feature type="compositionally biased region" description="Gly residues" evidence="1">
    <location>
        <begin position="30"/>
        <end position="46"/>
    </location>
</feature>
<evidence type="ECO:0000256" key="1">
    <source>
        <dbReference type="SAM" id="MobiDB-lite"/>
    </source>
</evidence>
<proteinExistence type="predicted"/>
<comment type="caution">
    <text evidence="2">The sequence shown here is derived from an EMBL/GenBank/DDBJ whole genome shotgun (WGS) entry which is preliminary data.</text>
</comment>
<reference evidence="2 3" key="1">
    <citation type="journal article" date="2020" name="Syst. Appl. Microbiol.">
        <title>Alienimonas chondri sp. nov., a novel planctomycete isolated from the biofilm of the red alga Chondrus crispus.</title>
        <authorList>
            <person name="Vitorino I."/>
            <person name="Albuquerque L."/>
            <person name="Wiegand S."/>
            <person name="Kallscheuer N."/>
            <person name="da Costa M.S."/>
            <person name="Lobo-da-Cunha A."/>
            <person name="Jogler C."/>
            <person name="Lage O.M."/>
        </authorList>
    </citation>
    <scope>NUCLEOTIDE SEQUENCE [LARGE SCALE GENOMIC DNA]</scope>
    <source>
        <strain evidence="2 3">LzC2</strain>
    </source>
</reference>
<organism evidence="2 3">
    <name type="scientific">Alienimonas chondri</name>
    <dbReference type="NCBI Taxonomy" id="2681879"/>
    <lineage>
        <taxon>Bacteria</taxon>
        <taxon>Pseudomonadati</taxon>
        <taxon>Planctomycetota</taxon>
        <taxon>Planctomycetia</taxon>
        <taxon>Planctomycetales</taxon>
        <taxon>Planctomycetaceae</taxon>
        <taxon>Alienimonas</taxon>
    </lineage>
</organism>
<sequence length="369" mass="38930">MPIGRGAQMRPLRVGEIRRTPILPLRIAQPGGGEVGQGPGGGGLRSGGAAFQSLPVPQRGGGRRGLIAKRPEPLRGRPQRGVGGDLFLQFRLPLERRGEAIRQPPGGPQPTGAGGLGALRLGVAFQGVAIAFQVVDLVRAGGPFGGRESLVVRLSPNLLERAQVRVDRGVAAAGEEQLAGFVLQFLPHPPQAGQPARRGEQQLADFPPAGEQLLAAFGQLRQPQAVQLVERLRRRAAEVRGEAVVRQGRFALPFLQGQQRVLVALAAPEGQGASPMFGAAARPRGDGHADPQRLVVVRVVVRRLPRDAEQGVANGPQRGALAGFVRAVHDVQAGGAEVQRQPRERAEGEKVEPVDPHGAAQGRGERCKA</sequence>
<dbReference type="Proteomes" id="UP000609651">
    <property type="component" value="Unassembled WGS sequence"/>
</dbReference>
<evidence type="ECO:0000313" key="2">
    <source>
        <dbReference type="EMBL" id="NNJ27998.1"/>
    </source>
</evidence>
<protein>
    <submittedName>
        <fullName evidence="2">Uncharacterized protein</fullName>
    </submittedName>
</protein>
<evidence type="ECO:0000313" key="3">
    <source>
        <dbReference type="Proteomes" id="UP000609651"/>
    </source>
</evidence>
<accession>A0ABX1VMU2</accession>
<feature type="compositionally biased region" description="Basic and acidic residues" evidence="1">
    <location>
        <begin position="340"/>
        <end position="355"/>
    </location>
</feature>
<gene>
    <name evidence="2" type="ORF">LzC2_41090</name>
</gene>